<proteinExistence type="predicted"/>
<sequence length="101" mass="11383">MIAIQIIEVPAGEAPGWVREEWVGCILPAELVGATWAKGVRTGAPHVFPFGTWYWVAWERAVRALESQGKGEAADWWRSTPHPPDEYLLFRIEECKVVPPD</sequence>
<comment type="caution">
    <text evidence="1">The sequence shown here is derived from an EMBL/GenBank/DDBJ whole genome shotgun (WGS) entry which is preliminary data.</text>
</comment>
<dbReference type="Proteomes" id="UP000034462">
    <property type="component" value="Unassembled WGS sequence"/>
</dbReference>
<protein>
    <submittedName>
        <fullName evidence="1">Uncharacterized protein</fullName>
    </submittedName>
</protein>
<name>A0A837IP07_9BACT</name>
<dbReference type="AlphaFoldDB" id="A0A837IP07"/>
<gene>
    <name evidence="1" type="ORF">UY25_C0002G0059</name>
</gene>
<reference evidence="1 2" key="1">
    <citation type="journal article" date="2015" name="Nature">
        <title>rRNA introns, odd ribosomes, and small enigmatic genomes across a large radiation of phyla.</title>
        <authorList>
            <person name="Brown C.T."/>
            <person name="Hug L.A."/>
            <person name="Thomas B.C."/>
            <person name="Sharon I."/>
            <person name="Castelle C.J."/>
            <person name="Singh A."/>
            <person name="Wilkins M.J."/>
            <person name="Williams K.H."/>
            <person name="Banfield J.F."/>
        </authorList>
    </citation>
    <scope>NUCLEOTIDE SEQUENCE [LARGE SCALE GENOMIC DNA]</scope>
</reference>
<dbReference type="EMBL" id="LCPH01000002">
    <property type="protein sequence ID" value="KKU93335.1"/>
    <property type="molecule type" value="Genomic_DNA"/>
</dbReference>
<evidence type="ECO:0000313" key="2">
    <source>
        <dbReference type="Proteomes" id="UP000034462"/>
    </source>
</evidence>
<organism evidence="1 2">
    <name type="scientific">Candidatus Yanofskybacteria bacterium GW2011_GWC1_48_11</name>
    <dbReference type="NCBI Taxonomy" id="1619027"/>
    <lineage>
        <taxon>Bacteria</taxon>
        <taxon>Candidatus Yanofskyibacteriota</taxon>
    </lineage>
</organism>
<evidence type="ECO:0000313" key="1">
    <source>
        <dbReference type="EMBL" id="KKU93335.1"/>
    </source>
</evidence>
<accession>A0A837IP07</accession>